<dbReference type="AlphaFoldDB" id="K2KHG0"/>
<dbReference type="OrthoDB" id="9784998at2"/>
<dbReference type="eggNOG" id="COG3495">
    <property type="taxonomic scope" value="Bacteria"/>
</dbReference>
<dbReference type="PATRIC" id="fig|740709.3.peg.8"/>
<dbReference type="RefSeq" id="WP_008486917.1">
    <property type="nucleotide sequence ID" value="NZ_AMRG01000001.1"/>
</dbReference>
<dbReference type="Proteomes" id="UP000014115">
    <property type="component" value="Unassembled WGS sequence"/>
</dbReference>
<keyword evidence="3" id="KW-1185">Reference proteome</keyword>
<feature type="signal peptide" evidence="1">
    <location>
        <begin position="1"/>
        <end position="18"/>
    </location>
</feature>
<organism evidence="2 3">
    <name type="scientific">Idiomarina xiamenensis 10-D-4</name>
    <dbReference type="NCBI Taxonomy" id="740709"/>
    <lineage>
        <taxon>Bacteria</taxon>
        <taxon>Pseudomonadati</taxon>
        <taxon>Pseudomonadota</taxon>
        <taxon>Gammaproteobacteria</taxon>
        <taxon>Alteromonadales</taxon>
        <taxon>Idiomarinaceae</taxon>
        <taxon>Idiomarina</taxon>
    </lineage>
</organism>
<evidence type="ECO:0008006" key="4">
    <source>
        <dbReference type="Google" id="ProtNLM"/>
    </source>
</evidence>
<feature type="chain" id="PRO_5003859929" description="Lipoprotein" evidence="1">
    <location>
        <begin position="19"/>
        <end position="159"/>
    </location>
</feature>
<evidence type="ECO:0000313" key="2">
    <source>
        <dbReference type="EMBL" id="EKE87438.1"/>
    </source>
</evidence>
<dbReference type="STRING" id="740709.A10D4_00040"/>
<reference evidence="2 3" key="1">
    <citation type="journal article" date="2012" name="J. Bacteriol.">
        <title>Genome Sequence of Idiomarina xiamenensis Type Strain 10-D-4.</title>
        <authorList>
            <person name="Lai Q."/>
            <person name="Wang L."/>
            <person name="Wang W."/>
            <person name="Shao Z."/>
        </authorList>
    </citation>
    <scope>NUCLEOTIDE SEQUENCE [LARGE SCALE GENOMIC DNA]</scope>
    <source>
        <strain evidence="2 3">10-D-4</strain>
    </source>
</reference>
<sequence>MKYLLTAILALFSLSAMAEPELVAWKDLVPEGFTPPPVRSQQYYDENPDEARQLNLDAPVVQSFDGKSVRIPGYIVQLEGDADKVTEFLLVPYFGACIHVPPPPPNQIIHVKFAEGEGVPYELTYDAVWIEGTMHVERYEGDLAVVGYTMDANKVESYY</sequence>
<gene>
    <name evidence="2" type="ORF">A10D4_00040</name>
</gene>
<evidence type="ECO:0000256" key="1">
    <source>
        <dbReference type="SAM" id="SignalP"/>
    </source>
</evidence>
<dbReference type="EMBL" id="AMRG01000001">
    <property type="protein sequence ID" value="EKE87438.1"/>
    <property type="molecule type" value="Genomic_DNA"/>
</dbReference>
<keyword evidence="1" id="KW-0732">Signal</keyword>
<comment type="caution">
    <text evidence="2">The sequence shown here is derived from an EMBL/GenBank/DDBJ whole genome shotgun (WGS) entry which is preliminary data.</text>
</comment>
<name>K2KHG0_9GAMM</name>
<dbReference type="Gene3D" id="2.40.50.870">
    <property type="entry name" value="Protein of unknown function (DUF3299)"/>
    <property type="match status" value="1"/>
</dbReference>
<protein>
    <recommendedName>
        <fullName evidence="4">Lipoprotein</fullName>
    </recommendedName>
</protein>
<proteinExistence type="predicted"/>
<dbReference type="InterPro" id="IPR021727">
    <property type="entry name" value="DUF3299"/>
</dbReference>
<dbReference type="Pfam" id="PF11736">
    <property type="entry name" value="DUF3299"/>
    <property type="match status" value="1"/>
</dbReference>
<evidence type="ECO:0000313" key="3">
    <source>
        <dbReference type="Proteomes" id="UP000014115"/>
    </source>
</evidence>
<accession>K2KHG0</accession>